<reference evidence="3" key="1">
    <citation type="submission" date="2022-11" db="UniProtKB">
        <authorList>
            <consortium name="WormBaseParasite"/>
        </authorList>
    </citation>
    <scope>IDENTIFICATION</scope>
</reference>
<proteinExistence type="predicted"/>
<evidence type="ECO:0000313" key="2">
    <source>
        <dbReference type="Proteomes" id="UP000887563"/>
    </source>
</evidence>
<accession>A0A914L8R6</accession>
<evidence type="ECO:0000256" key="1">
    <source>
        <dbReference type="SAM" id="MobiDB-lite"/>
    </source>
</evidence>
<name>A0A914L8R6_MELIC</name>
<sequence length="62" mass="7370">MTLRRSRSMMGRNGTRRPRQQTVKKSRCMMGRDGTRRPWQQTVKKFSCNLCMWTAVFLTNNS</sequence>
<evidence type="ECO:0000313" key="3">
    <source>
        <dbReference type="WBParaSite" id="Minc3s00330g10335"/>
    </source>
</evidence>
<organism evidence="2 3">
    <name type="scientific">Meloidogyne incognita</name>
    <name type="common">Southern root-knot nematode worm</name>
    <name type="synonym">Oxyuris incognita</name>
    <dbReference type="NCBI Taxonomy" id="6306"/>
    <lineage>
        <taxon>Eukaryota</taxon>
        <taxon>Metazoa</taxon>
        <taxon>Ecdysozoa</taxon>
        <taxon>Nematoda</taxon>
        <taxon>Chromadorea</taxon>
        <taxon>Rhabditida</taxon>
        <taxon>Tylenchina</taxon>
        <taxon>Tylenchomorpha</taxon>
        <taxon>Tylenchoidea</taxon>
        <taxon>Meloidogynidae</taxon>
        <taxon>Meloidogyninae</taxon>
        <taxon>Meloidogyne</taxon>
        <taxon>Meloidogyne incognita group</taxon>
    </lineage>
</organism>
<dbReference type="AlphaFoldDB" id="A0A914L8R6"/>
<feature type="region of interest" description="Disordered" evidence="1">
    <location>
        <begin position="1"/>
        <end position="36"/>
    </location>
</feature>
<feature type="compositionally biased region" description="Basic residues" evidence="1">
    <location>
        <begin position="14"/>
        <end position="27"/>
    </location>
</feature>
<keyword evidence="2" id="KW-1185">Reference proteome</keyword>
<dbReference type="WBParaSite" id="Minc3s00330g10335">
    <property type="protein sequence ID" value="Minc3s00330g10335"/>
    <property type="gene ID" value="Minc3s00330g10335"/>
</dbReference>
<dbReference type="Proteomes" id="UP000887563">
    <property type="component" value="Unplaced"/>
</dbReference>
<protein>
    <submittedName>
        <fullName evidence="3">Uncharacterized protein</fullName>
    </submittedName>
</protein>